<gene>
    <name evidence="3" type="ORF">V1286_004967</name>
</gene>
<dbReference type="RefSeq" id="WP_334483639.1">
    <property type="nucleotide sequence ID" value="NZ_JAZHRV010000001.1"/>
</dbReference>
<dbReference type="Proteomes" id="UP001364224">
    <property type="component" value="Unassembled WGS sequence"/>
</dbReference>
<dbReference type="SUPFAM" id="SSF52129">
    <property type="entry name" value="Caspase-like"/>
    <property type="match status" value="1"/>
</dbReference>
<name>A0ABU8BHJ1_9BRAD</name>
<reference evidence="3 4" key="1">
    <citation type="submission" date="2024-02" db="EMBL/GenBank/DDBJ databases">
        <title>Adaptive strategies in a cosmopolitan and abundant soil bacterium.</title>
        <authorList>
            <person name="Carini P."/>
        </authorList>
    </citation>
    <scope>NUCLEOTIDE SEQUENCE [LARGE SCALE GENOMIC DNA]</scope>
    <source>
        <strain evidence="3 4">AZCC 1608</strain>
    </source>
</reference>
<protein>
    <recommendedName>
        <fullName evidence="2">Caspase family p20 domain-containing protein</fullName>
    </recommendedName>
</protein>
<evidence type="ECO:0000259" key="2">
    <source>
        <dbReference type="PROSITE" id="PS50208"/>
    </source>
</evidence>
<organism evidence="3 4">
    <name type="scientific">Bradyrhizobium algeriense</name>
    <dbReference type="NCBI Taxonomy" id="634784"/>
    <lineage>
        <taxon>Bacteria</taxon>
        <taxon>Pseudomonadati</taxon>
        <taxon>Pseudomonadota</taxon>
        <taxon>Alphaproteobacteria</taxon>
        <taxon>Hyphomicrobiales</taxon>
        <taxon>Nitrobacteraceae</taxon>
        <taxon>Bradyrhizobium</taxon>
    </lineage>
</organism>
<dbReference type="PANTHER" id="PTHR22576:SF37">
    <property type="entry name" value="MUCOSA-ASSOCIATED LYMPHOID TISSUE LYMPHOMA TRANSLOCATION PROTEIN 1"/>
    <property type="match status" value="1"/>
</dbReference>
<dbReference type="PROSITE" id="PS50208">
    <property type="entry name" value="CASPASE_P20"/>
    <property type="match status" value="1"/>
</dbReference>
<dbReference type="InterPro" id="IPR011600">
    <property type="entry name" value="Pept_C14_caspase"/>
</dbReference>
<evidence type="ECO:0000256" key="1">
    <source>
        <dbReference type="SAM" id="MobiDB-lite"/>
    </source>
</evidence>
<proteinExistence type="predicted"/>
<evidence type="ECO:0000313" key="4">
    <source>
        <dbReference type="Proteomes" id="UP001364224"/>
    </source>
</evidence>
<comment type="caution">
    <text evidence="3">The sequence shown here is derived from an EMBL/GenBank/DDBJ whole genome shotgun (WGS) entry which is preliminary data.</text>
</comment>
<dbReference type="Gene3D" id="3.40.50.1460">
    <property type="match status" value="1"/>
</dbReference>
<dbReference type="InterPro" id="IPR052039">
    <property type="entry name" value="Caspase-related_regulators"/>
</dbReference>
<sequence length="638" mass="68462">MANGPEYAPGIVLPAEGASRSSSAIWTSFITCWPAHRRLPAHDEVRSQPADPQHAHHPATELTNNELTDNGAHPPNSLANRVRQPLHEPARASTRASMLKTNSCLAILALSVAIGFATTARAEKRVALLVGNNAYENIPRLQTAVNDARAVGTALRRLGFSVMVVENQPRRAMSEAMLAFDKMIEPGDIALFFFAGHGFEIRGQNYLLPTDIPEVREGQEELIRDSAFPADRIIDRLQARGARTAVLMLDACRNNPFERPGGRGLRGSGGLAAMTPAEGVFIMFSAGAKQTALDRLSSTERASNSVFTRNLVRRLAEPDLTLVQIAKRLQIEVRQLAASVGLEQTPAYYDQVVGEIVLNSSGRTTPADPPPPQTAALLSDVDKRAAEAVPAPSADPVIAELDALAAAKSWSELRGHLTTVRPTARDAHWATLAEQAAIGELTPLATSPHPFGDRLAALERYATTFPILNDNPKFLALRASIGLSAFGDCLEQAYGAADCRRGLENFVRTTPKSAGTARADLARDAARLVGRKLNRSAAAPFFAIAIEAPAETNVVVCTDPDLTNAVIAALSRPPDWDEAKASKALTEACWSTLGPAVVAQVARETGDSYYLGNACPTLLQRDALTGLRAARCREIKSR</sequence>
<dbReference type="PANTHER" id="PTHR22576">
    <property type="entry name" value="MUCOSA ASSOCIATED LYMPHOID TISSUE LYMPHOMA TRANSLOCATION PROTEIN 1/PARACASPASE"/>
    <property type="match status" value="1"/>
</dbReference>
<dbReference type="EMBL" id="JAZHRV010000001">
    <property type="protein sequence ID" value="MEH2557438.1"/>
    <property type="molecule type" value="Genomic_DNA"/>
</dbReference>
<dbReference type="InterPro" id="IPR029030">
    <property type="entry name" value="Caspase-like_dom_sf"/>
</dbReference>
<feature type="region of interest" description="Disordered" evidence="1">
    <location>
        <begin position="64"/>
        <end position="94"/>
    </location>
</feature>
<accession>A0ABU8BHJ1</accession>
<keyword evidence="4" id="KW-1185">Reference proteome</keyword>
<feature type="domain" description="Caspase family p20" evidence="2">
    <location>
        <begin position="123"/>
        <end position="256"/>
    </location>
</feature>
<dbReference type="InterPro" id="IPR001309">
    <property type="entry name" value="Pept_C14_p20"/>
</dbReference>
<evidence type="ECO:0000313" key="3">
    <source>
        <dbReference type="EMBL" id="MEH2557438.1"/>
    </source>
</evidence>
<dbReference type="Pfam" id="PF00656">
    <property type="entry name" value="Peptidase_C14"/>
    <property type="match status" value="1"/>
</dbReference>